<protein>
    <submittedName>
        <fullName evidence="2">Mitochondrial 28S ribosomal protein S27</fullName>
    </submittedName>
</protein>
<dbReference type="Pfam" id="PF10037">
    <property type="entry name" value="MRP-S27"/>
    <property type="match status" value="1"/>
</dbReference>
<keyword evidence="2" id="KW-0687">Ribonucleoprotein</keyword>
<sequence>MYTLRTCLPAFHRSWYCLRQLFQRGIVSSTYQCEELWASRLKAPAFNTHSAADLGTQILYRLSNSIPVTPFDYDVFVNKVQLTDNTFLDFLEKIIVKFGKTQSALHVLPSTAHALVRLYMHHNEEARLLDILRRRKSDTCIFLDEVSANLLLRQFLAKKDLKSALNVIWELCLQSYLEENFLRPYLLCHWLETISLAVQLDEILTKHNEEPLQEEDENEEVDFRRVPYLRNPNYDAWFDIARPRLQLGHCCLSLAKALERDCSPSANKAVFSTMPALSSLAPTLRLLGFALTENTNDLLSYLRKAVESPGDFPVLDQQCLTCIGQLIESCATRPEDADVRPGEPSLLKPSEVSAALEKFKPPFFQHLSGRLKPTEKTLHTEIANFVAATTADETILAQEKARVEELYTDFATTRDKVWQREISRIRRKNVLHEVKSKLRELLDEEERLTYFDNLGTIEHRAWLAPRTRRERQWSRLKEWKQELQEHQARKQGSRESFSEV</sequence>
<dbReference type="InterPro" id="IPR019266">
    <property type="entry name" value="Ribosomal_mS27"/>
</dbReference>
<evidence type="ECO:0000313" key="2">
    <source>
        <dbReference type="EMBL" id="JAP40089.1"/>
    </source>
</evidence>
<name>A0A0X3NJE3_SCHSO</name>
<comment type="subcellular location">
    <subcellularLocation>
        <location evidence="1">Mitochondrion</location>
    </subcellularLocation>
</comment>
<dbReference type="AlphaFoldDB" id="A0A0X3NJE3"/>
<dbReference type="GO" id="GO:0005739">
    <property type="term" value="C:mitochondrion"/>
    <property type="evidence" value="ECO:0007669"/>
    <property type="project" value="UniProtKB-SubCell"/>
</dbReference>
<dbReference type="PANTHER" id="PTHR21393:SF0">
    <property type="entry name" value="SMALL RIBOSOMAL SUBUNIT PROTEIN MS27"/>
    <property type="match status" value="1"/>
</dbReference>
<dbReference type="PANTHER" id="PTHR21393">
    <property type="entry name" value="MITOCHONDRIAL 28S RIBOSOMAL PROTEIN S27"/>
    <property type="match status" value="1"/>
</dbReference>
<keyword evidence="2" id="KW-0689">Ribosomal protein</keyword>
<organism evidence="2">
    <name type="scientific">Schistocephalus solidus</name>
    <name type="common">Tapeworm</name>
    <dbReference type="NCBI Taxonomy" id="70667"/>
    <lineage>
        <taxon>Eukaryota</taxon>
        <taxon>Metazoa</taxon>
        <taxon>Spiralia</taxon>
        <taxon>Lophotrochozoa</taxon>
        <taxon>Platyhelminthes</taxon>
        <taxon>Cestoda</taxon>
        <taxon>Eucestoda</taxon>
        <taxon>Diphyllobothriidea</taxon>
        <taxon>Diphyllobothriidae</taxon>
        <taxon>Schistocephalus</taxon>
    </lineage>
</organism>
<dbReference type="InterPro" id="IPR034913">
    <property type="entry name" value="mS27/PTCD2"/>
</dbReference>
<dbReference type="EMBL" id="GEEE01023136">
    <property type="protein sequence ID" value="JAP40089.1"/>
    <property type="molecule type" value="Transcribed_RNA"/>
</dbReference>
<gene>
    <name evidence="2" type="ORF">TR162042</name>
</gene>
<proteinExistence type="predicted"/>
<reference evidence="2" key="1">
    <citation type="submission" date="2016-01" db="EMBL/GenBank/DDBJ databases">
        <title>Reference transcriptome for the parasite Schistocephalus solidus: insights into the molecular evolution of parasitism.</title>
        <authorList>
            <person name="Hebert F.O."/>
            <person name="Grambauer S."/>
            <person name="Barber I."/>
            <person name="Landry C.R."/>
            <person name="Aubin-Horth N."/>
        </authorList>
    </citation>
    <scope>NUCLEOTIDE SEQUENCE</scope>
</reference>
<accession>A0A0X3NJE3</accession>
<dbReference type="GO" id="GO:0005840">
    <property type="term" value="C:ribosome"/>
    <property type="evidence" value="ECO:0007669"/>
    <property type="project" value="UniProtKB-KW"/>
</dbReference>
<evidence type="ECO:0000256" key="1">
    <source>
        <dbReference type="ARBA" id="ARBA00004173"/>
    </source>
</evidence>